<dbReference type="Gramene" id="mRNA:HanXRQr2_Chr16g0749771">
    <property type="protein sequence ID" value="CDS:HanXRQr2_Chr16g0749771.1"/>
    <property type="gene ID" value="HanXRQr2_Chr16g0749771"/>
</dbReference>
<comment type="caution">
    <text evidence="2">The sequence shown here is derived from an EMBL/GenBank/DDBJ whole genome shotgun (WGS) entry which is preliminary data.</text>
</comment>
<protein>
    <submittedName>
        <fullName evidence="2">Uncharacterized protein</fullName>
    </submittedName>
</protein>
<reference evidence="2" key="1">
    <citation type="journal article" date="2017" name="Nature">
        <title>The sunflower genome provides insights into oil metabolism, flowering and Asterid evolution.</title>
        <authorList>
            <person name="Badouin H."/>
            <person name="Gouzy J."/>
            <person name="Grassa C.J."/>
            <person name="Murat F."/>
            <person name="Staton S.E."/>
            <person name="Cottret L."/>
            <person name="Lelandais-Briere C."/>
            <person name="Owens G.L."/>
            <person name="Carrere S."/>
            <person name="Mayjonade B."/>
            <person name="Legrand L."/>
            <person name="Gill N."/>
            <person name="Kane N.C."/>
            <person name="Bowers J.E."/>
            <person name="Hubner S."/>
            <person name="Bellec A."/>
            <person name="Berard A."/>
            <person name="Berges H."/>
            <person name="Blanchet N."/>
            <person name="Boniface M.C."/>
            <person name="Brunel D."/>
            <person name="Catrice O."/>
            <person name="Chaidir N."/>
            <person name="Claudel C."/>
            <person name="Donnadieu C."/>
            <person name="Faraut T."/>
            <person name="Fievet G."/>
            <person name="Helmstetter N."/>
            <person name="King M."/>
            <person name="Knapp S.J."/>
            <person name="Lai Z."/>
            <person name="Le Paslier M.C."/>
            <person name="Lippi Y."/>
            <person name="Lorenzon L."/>
            <person name="Mandel J.R."/>
            <person name="Marage G."/>
            <person name="Marchand G."/>
            <person name="Marquand E."/>
            <person name="Bret-Mestries E."/>
            <person name="Morien E."/>
            <person name="Nambeesan S."/>
            <person name="Nguyen T."/>
            <person name="Pegot-Espagnet P."/>
            <person name="Pouilly N."/>
            <person name="Raftis F."/>
            <person name="Sallet E."/>
            <person name="Schiex T."/>
            <person name="Thomas J."/>
            <person name="Vandecasteele C."/>
            <person name="Vares D."/>
            <person name="Vear F."/>
            <person name="Vautrin S."/>
            <person name="Crespi M."/>
            <person name="Mangin B."/>
            <person name="Burke J.M."/>
            <person name="Salse J."/>
            <person name="Munos S."/>
            <person name="Vincourt P."/>
            <person name="Rieseberg L.H."/>
            <person name="Langlade N.B."/>
        </authorList>
    </citation>
    <scope>NUCLEOTIDE SEQUENCE</scope>
    <source>
        <tissue evidence="2">Leaves</tissue>
    </source>
</reference>
<name>A0A9K3GXY9_HELAN</name>
<evidence type="ECO:0000256" key="1">
    <source>
        <dbReference type="SAM" id="Phobius"/>
    </source>
</evidence>
<reference evidence="2" key="2">
    <citation type="submission" date="2020-06" db="EMBL/GenBank/DDBJ databases">
        <title>Helianthus annuus Genome sequencing and assembly Release 2.</title>
        <authorList>
            <person name="Gouzy J."/>
            <person name="Langlade N."/>
            <person name="Munos S."/>
        </authorList>
    </citation>
    <scope>NUCLEOTIDE SEQUENCE</scope>
    <source>
        <tissue evidence="2">Leaves</tissue>
    </source>
</reference>
<proteinExistence type="predicted"/>
<sequence>MTHPFSTIRVHYLDIVGGVEGESVVDSGWQNDEVASLDPNANPTIIVVPDIKIPTPFQTITYLFVCMNVLCIEVLQLLLIILHFLRAQIQQILQNEITKAKLSA</sequence>
<keyword evidence="1" id="KW-0812">Transmembrane</keyword>
<dbReference type="AlphaFoldDB" id="A0A9K3GXY9"/>
<keyword evidence="3" id="KW-1185">Reference proteome</keyword>
<organism evidence="2 3">
    <name type="scientific">Helianthus annuus</name>
    <name type="common">Common sunflower</name>
    <dbReference type="NCBI Taxonomy" id="4232"/>
    <lineage>
        <taxon>Eukaryota</taxon>
        <taxon>Viridiplantae</taxon>
        <taxon>Streptophyta</taxon>
        <taxon>Embryophyta</taxon>
        <taxon>Tracheophyta</taxon>
        <taxon>Spermatophyta</taxon>
        <taxon>Magnoliopsida</taxon>
        <taxon>eudicotyledons</taxon>
        <taxon>Gunneridae</taxon>
        <taxon>Pentapetalae</taxon>
        <taxon>asterids</taxon>
        <taxon>campanulids</taxon>
        <taxon>Asterales</taxon>
        <taxon>Asteraceae</taxon>
        <taxon>Asteroideae</taxon>
        <taxon>Heliantheae alliance</taxon>
        <taxon>Heliantheae</taxon>
        <taxon>Helianthus</taxon>
    </lineage>
</organism>
<dbReference type="Proteomes" id="UP000215914">
    <property type="component" value="Unassembled WGS sequence"/>
</dbReference>
<gene>
    <name evidence="2" type="ORF">HanXRQr2_Chr16g0749771</name>
</gene>
<evidence type="ECO:0000313" key="3">
    <source>
        <dbReference type="Proteomes" id="UP000215914"/>
    </source>
</evidence>
<dbReference type="EMBL" id="MNCJ02000331">
    <property type="protein sequence ID" value="KAF5760137.1"/>
    <property type="molecule type" value="Genomic_DNA"/>
</dbReference>
<keyword evidence="1" id="KW-0472">Membrane</keyword>
<evidence type="ECO:0000313" key="2">
    <source>
        <dbReference type="EMBL" id="KAF5760137.1"/>
    </source>
</evidence>
<accession>A0A9K3GXY9</accession>
<keyword evidence="1" id="KW-1133">Transmembrane helix</keyword>
<feature type="transmembrane region" description="Helical" evidence="1">
    <location>
        <begin position="60"/>
        <end position="85"/>
    </location>
</feature>